<dbReference type="Gene3D" id="2.60.40.10">
    <property type="entry name" value="Immunoglobulins"/>
    <property type="match status" value="5"/>
</dbReference>
<keyword evidence="2" id="KW-0964">Secreted</keyword>
<keyword evidence="1" id="KW-0134">Cell wall</keyword>
<sequence length="2017" mass="213517">MTAATLALGSVVALSTPAAAVDSTFEIDGNQVTEGGIDWETADPSIIRDPIGNADTTTFAGGDSEANGWPNWGGGNPGTPSGKSDLGNVFVDSEIVTDGVDYTQWLHLGWDRDGDSGTVQYFIELNQLPNRDALNPDRSVGDVRIAFAELGNGNFVCEFVRTWDGSAWVDPVLCAGSATNATTNTESIEDLFDSPNANDAGQIEADKFVEGSINLTDLGIGDVCPATGFSTLNMRTQTGGSGNSALKDLATGEIDVPSLCSQLTILKESEDGVPLSGATFEISPNPTGEGPDPLEFTTGEDGTFTFDEIGEDLWGTEFTVTETAAPDGYLLPADRDQTITIDAGESASLTFVDPMPWEPLTIDVEGSAEQFITRTWTNDKQVDGEDQIDLPADQSSVELEYTIEVHESAEEVTAEDRSITVVVDNPNAENVVGTLEVTIGGEACSVDGAVDIDPVNDGLQLDFGPDITGYDVTCPNPPLDGTVEATVTWDLGDYPQTQAHIDDPDNAGTDSASDSVEITADVTDEGVQSVDVYDDFLTPDLEPELLGTVVATGAENTTTFDVTQVIDVGLGECIQVVNDGYIVETGAGADGDRIDEAQEVVTVCREDPADLTIFKANADGLLLPGATFTITPNPVDPAGDDPLTFSTGETGEYTFEDVVYFGEYTVTETVAPEGYLLPADRDQVVTLAPGSDEALTFIDPLAWEPLELDLTASQFVTRSWTNDKSADQTTIDLRADEESATITYTIEVMESDTVLDESADPSRSVSVTVTNPNAGAVTGTLDADLDGAFCTLEGDDADELSYEFPSGETVLQLDCPNPPLFGEVEATVTWELADYPQTQDHIDNPGDAGTDSASDTLDLAEETTDNGLLSVDVWDDFTNPDAEPEYLGTVDATGSAGTSTFQFPKEFTVAQGECLQVDNTAYVVEEDAGADGDRIDESSASVTICRDAPAELTIVKVGEDGTPIPGVTFEVSPNPLDPAAEEPLTVVTGEDGTYTVEQVADFGEYDVTEVSVPAESGYLLPPPGDRTQTVELVEGETTEVEFTDPLAWQPLTVDVSGGQFVTRTWTNDKQVDGNDTVLLPADQESVTLEYTIEVVESDTVLDESETSPRSVTVTVTNPNAGAVTGTVDVDLDGTVCTLEGTELAGWENEFAPGATVLTVDCPDPPLFGEVEATVTWDLADYPQTQDHIDNPDDAGTDSASDTLDLAEETTDNGLPSVDVWDDFVNPDLEPAFLGTVDATGSANTTTFDVTQEIDVPLGECVEVVNDGYLVETEAGADGDRIDSATEVVDVCREAPADLTVFKANADGLLLPGATFTISPNPVDPAGDDPLTFSTGETGEYTFSDVVYFGEYTVTETIAPEGYLLPADRDQVVTLTTGSDEALTFVDPLAWEPLTVEVSAEQFVTRTWTDDKQADATTIDLRADEESATINYTIEVMESDTVLDESADPSRSVAVTVTNPNAGAVTGTVDVDLDGTVCTLEGTDLDGWENEFPSGDTVLMVDCPNPPLFGEVEATVTWELADYPQTQDHIDNPDDAGTDTAGDTLDLAEATTDNGLRSVDVWDDITNPDADPELLGTVDAVDSANTTPFEFSKEFEVAQGECLQVDNTVFLVETGAGAGGERIDVSSASVSICRGAHAELTIVKVGEDETELEGATFEITPNPLDPAAEEPLTVVTGEDGTYTVEQIADFGTYLVEETVAPPGYLLPADRTRSVELVEGETTEVEFIDPLVWEPMEITVEGEGTQYVSRTFTVDKEPSTHPVTLPADQEETTVEFVVQVVEGPTTLDDATLSAAVTVSNPNDYAMTGTVAATFEGSACLVDAEDADGIADGLQYSFGPGETAMALTCENVDDFVGTLAATVTWDLAAYPQTQDHIDTPAEAGADEATDSLDIDPSVMDNGPTSVEVWDDWIVPDYAPVLLGTVDAEEAGAVTEFPVAQSVSVEQGRCVLVTNEAYLLDGARELDRDGASVQVCRDVPVTPPQPPLPQTGTNTALAAIGALLLIGTGAGMMFVRRRTRG</sequence>
<dbReference type="InterPro" id="IPR013783">
    <property type="entry name" value="Ig-like_fold"/>
</dbReference>
<evidence type="ECO:0000256" key="1">
    <source>
        <dbReference type="ARBA" id="ARBA00022512"/>
    </source>
</evidence>
<comment type="caution">
    <text evidence="9">The sequence shown here is derived from an EMBL/GenBank/DDBJ whole genome shotgun (WGS) entry which is preliminary data.</text>
</comment>
<proteinExistence type="predicted"/>
<evidence type="ECO:0000256" key="2">
    <source>
        <dbReference type="ARBA" id="ARBA00022525"/>
    </source>
</evidence>
<feature type="region of interest" description="Disordered" evidence="5">
    <location>
        <begin position="57"/>
        <end position="84"/>
    </location>
</feature>
<gene>
    <name evidence="9" type="ORF">V5O49_10975</name>
</gene>
<evidence type="ECO:0000313" key="9">
    <source>
        <dbReference type="EMBL" id="MEG3615646.1"/>
    </source>
</evidence>
<keyword evidence="6" id="KW-1133">Transmembrane helix</keyword>
<feature type="domain" description="Gram-positive cocci surface proteins LPxTG" evidence="8">
    <location>
        <begin position="1984"/>
        <end position="2017"/>
    </location>
</feature>
<keyword evidence="10" id="KW-1185">Reference proteome</keyword>
<evidence type="ECO:0000256" key="7">
    <source>
        <dbReference type="SAM" id="SignalP"/>
    </source>
</evidence>
<evidence type="ECO:0000259" key="8">
    <source>
        <dbReference type="PROSITE" id="PS50847"/>
    </source>
</evidence>
<keyword evidence="4" id="KW-0572">Peptidoglycan-anchor</keyword>
<reference evidence="9" key="2">
    <citation type="submission" date="2024-02" db="EMBL/GenBank/DDBJ databases">
        <authorList>
            <person name="Prathaban M."/>
            <person name="Mythili R."/>
            <person name="Sharmila Devi N."/>
            <person name="Sobanaa M."/>
            <person name="Prathiviraj R."/>
            <person name="Selvin J."/>
        </authorList>
    </citation>
    <scope>NUCLEOTIDE SEQUENCE</scope>
    <source>
        <strain evidence="9">MP1014</strain>
    </source>
</reference>
<evidence type="ECO:0000256" key="6">
    <source>
        <dbReference type="SAM" id="Phobius"/>
    </source>
</evidence>
<feature type="transmembrane region" description="Helical" evidence="6">
    <location>
        <begin position="1992"/>
        <end position="2011"/>
    </location>
</feature>
<dbReference type="InterPro" id="IPR019931">
    <property type="entry name" value="LPXTG_anchor"/>
</dbReference>
<protein>
    <submittedName>
        <fullName evidence="9">Prealbumin-like fold domain-containing protein</fullName>
    </submittedName>
</protein>
<keyword evidence="6" id="KW-0472">Membrane</keyword>
<feature type="chain" id="PRO_5046591496" evidence="7">
    <location>
        <begin position="21"/>
        <end position="2017"/>
    </location>
</feature>
<dbReference type="EMBL" id="JBAGLP010000118">
    <property type="protein sequence ID" value="MEG3615646.1"/>
    <property type="molecule type" value="Genomic_DNA"/>
</dbReference>
<evidence type="ECO:0000256" key="4">
    <source>
        <dbReference type="ARBA" id="ARBA00023088"/>
    </source>
</evidence>
<dbReference type="Proteomes" id="UP001310387">
    <property type="component" value="Unassembled WGS sequence"/>
</dbReference>
<evidence type="ECO:0000256" key="5">
    <source>
        <dbReference type="SAM" id="MobiDB-lite"/>
    </source>
</evidence>
<name>A0ABU7Z8F9_9MICO</name>
<keyword evidence="3 7" id="KW-0732">Signal</keyword>
<dbReference type="PROSITE" id="PS50847">
    <property type="entry name" value="GRAM_POS_ANCHORING"/>
    <property type="match status" value="1"/>
</dbReference>
<organism evidence="9 10">
    <name type="scientific">Isoptericola haloaureus</name>
    <dbReference type="NCBI Taxonomy" id="1542902"/>
    <lineage>
        <taxon>Bacteria</taxon>
        <taxon>Bacillati</taxon>
        <taxon>Actinomycetota</taxon>
        <taxon>Actinomycetes</taxon>
        <taxon>Micrococcales</taxon>
        <taxon>Promicromonosporaceae</taxon>
        <taxon>Isoptericola</taxon>
    </lineage>
</organism>
<dbReference type="NCBIfam" id="TIGR01167">
    <property type="entry name" value="LPXTG_anchor"/>
    <property type="match status" value="1"/>
</dbReference>
<dbReference type="RefSeq" id="WP_332902273.1">
    <property type="nucleotide sequence ID" value="NZ_JBAGLP010000118.1"/>
</dbReference>
<dbReference type="InterPro" id="IPR041033">
    <property type="entry name" value="SpaA_PFL_dom_1"/>
</dbReference>
<keyword evidence="6" id="KW-0812">Transmembrane</keyword>
<feature type="signal peptide" evidence="7">
    <location>
        <begin position="1"/>
        <end position="20"/>
    </location>
</feature>
<evidence type="ECO:0000256" key="3">
    <source>
        <dbReference type="ARBA" id="ARBA00022729"/>
    </source>
</evidence>
<evidence type="ECO:0000313" key="10">
    <source>
        <dbReference type="Proteomes" id="UP001310387"/>
    </source>
</evidence>
<accession>A0ABU7Z8F9</accession>
<reference evidence="9" key="1">
    <citation type="journal article" date="2024" name="Antonie Van Leeuwenhoek">
        <title>Isoptericola haloaureus sp. nov., a dimorphic actinobacterium isolated from mangrove sediments of southeast India, implicating biosaline agricultural significance through nitrogen fixation and salt tolerance genes.</title>
        <authorList>
            <person name="Prathaban M."/>
            <person name="Prathiviraj R."/>
            <person name="Ravichandran M."/>
            <person name="Natarajan S.D."/>
            <person name="Sobanaa M."/>
            <person name="Hari Krishna Kumar S."/>
            <person name="Chandrasekar V."/>
            <person name="Selvin J."/>
        </authorList>
    </citation>
    <scope>NUCLEOTIDE SEQUENCE</scope>
    <source>
        <strain evidence="9">MP1014</strain>
    </source>
</reference>
<dbReference type="Pfam" id="PF17802">
    <property type="entry name" value="SpaA"/>
    <property type="match status" value="5"/>
</dbReference>